<name>A0A089M6F8_9BACL</name>
<protein>
    <submittedName>
        <fullName evidence="1">Uncharacterized protein</fullName>
    </submittedName>
</protein>
<dbReference type="Proteomes" id="UP000029500">
    <property type="component" value="Chromosome"/>
</dbReference>
<sequence length="108" mass="12401">MLPFLCTIAICALSLGMPDLILLGVSWQLGHFGQAIRTNITVFIFAYAFHRSAKNTFRTVTLKNDVIALHQNFYRITFIHLVSFTQGLRQNNSTQLIYFSNYASRFHI</sequence>
<reference evidence="1 2" key="1">
    <citation type="submission" date="2014-08" db="EMBL/GenBank/DDBJ databases">
        <title>Comparative genomics of the Paenibacillus odorifer group.</title>
        <authorList>
            <person name="den Bakker H.C."/>
            <person name="Tsai Y.-C."/>
            <person name="Martin N."/>
            <person name="Korlach J."/>
            <person name="Wiedmann M."/>
        </authorList>
    </citation>
    <scope>NUCLEOTIDE SEQUENCE [LARGE SCALE GENOMIC DNA]</scope>
    <source>
        <strain evidence="1 2">DSM 15220</strain>
    </source>
</reference>
<dbReference type="KEGG" id="pgm:PGRAT_10030"/>
<dbReference type="EMBL" id="CP009287">
    <property type="protein sequence ID" value="AIQ67925.1"/>
    <property type="molecule type" value="Genomic_DNA"/>
</dbReference>
<gene>
    <name evidence="1" type="ORF">PGRAT_10030</name>
</gene>
<evidence type="ECO:0000313" key="1">
    <source>
        <dbReference type="EMBL" id="AIQ67925.1"/>
    </source>
</evidence>
<dbReference type="AlphaFoldDB" id="A0A089M6F8"/>
<keyword evidence="2" id="KW-1185">Reference proteome</keyword>
<accession>A0A089M6F8</accession>
<evidence type="ECO:0000313" key="2">
    <source>
        <dbReference type="Proteomes" id="UP000029500"/>
    </source>
</evidence>
<dbReference type="HOGENOM" id="CLU_2194320_0_0_9"/>
<organism evidence="1 2">
    <name type="scientific">Paenibacillus graminis</name>
    <dbReference type="NCBI Taxonomy" id="189425"/>
    <lineage>
        <taxon>Bacteria</taxon>
        <taxon>Bacillati</taxon>
        <taxon>Bacillota</taxon>
        <taxon>Bacilli</taxon>
        <taxon>Bacillales</taxon>
        <taxon>Paenibacillaceae</taxon>
        <taxon>Paenibacillus</taxon>
    </lineage>
</organism>
<dbReference type="eggNOG" id="ENOG5030P98">
    <property type="taxonomic scope" value="Bacteria"/>
</dbReference>
<proteinExistence type="predicted"/>